<evidence type="ECO:0000256" key="1">
    <source>
        <dbReference type="ARBA" id="ARBA00006432"/>
    </source>
</evidence>
<dbReference type="PROSITE" id="PS00455">
    <property type="entry name" value="AMP_BINDING"/>
    <property type="match status" value="1"/>
</dbReference>
<dbReference type="GO" id="GO:0006631">
    <property type="term" value="P:fatty acid metabolic process"/>
    <property type="evidence" value="ECO:0007669"/>
    <property type="project" value="UniProtKB-KW"/>
</dbReference>
<dbReference type="NCBIfam" id="NF004837">
    <property type="entry name" value="PRK06187.1"/>
    <property type="match status" value="1"/>
</dbReference>
<keyword evidence="4" id="KW-0443">Lipid metabolism</keyword>
<dbReference type="NCBIfam" id="NF005426">
    <property type="entry name" value="PRK07008.1"/>
    <property type="match status" value="1"/>
</dbReference>
<proteinExistence type="inferred from homology"/>
<dbReference type="Gene3D" id="3.40.50.12780">
    <property type="entry name" value="N-terminal domain of ligase-like"/>
    <property type="match status" value="1"/>
</dbReference>
<dbReference type="Gene3D" id="3.30.300.30">
    <property type="match status" value="1"/>
</dbReference>
<reference evidence="7 8" key="1">
    <citation type="submission" date="2018-06" db="EMBL/GenBank/DDBJ databases">
        <authorList>
            <person name="Feng T."/>
            <person name="Jeon C.O."/>
        </authorList>
    </citation>
    <scope>NUCLEOTIDE SEQUENCE [LARGE SCALE GENOMIC DNA]</scope>
    <source>
        <strain evidence="7 8">S23</strain>
    </source>
</reference>
<keyword evidence="8" id="KW-1185">Reference proteome</keyword>
<evidence type="ECO:0000259" key="5">
    <source>
        <dbReference type="Pfam" id="PF00501"/>
    </source>
</evidence>
<evidence type="ECO:0000256" key="2">
    <source>
        <dbReference type="ARBA" id="ARBA00022598"/>
    </source>
</evidence>
<dbReference type="InterPro" id="IPR000873">
    <property type="entry name" value="AMP-dep_synth/lig_dom"/>
</dbReference>
<dbReference type="EMBL" id="QKWJ01000003">
    <property type="protein sequence ID" value="RDK11446.1"/>
    <property type="molecule type" value="Genomic_DNA"/>
</dbReference>
<dbReference type="InterPro" id="IPR045851">
    <property type="entry name" value="AMP-bd_C_sf"/>
</dbReference>
<dbReference type="SUPFAM" id="SSF56801">
    <property type="entry name" value="Acetyl-CoA synthetase-like"/>
    <property type="match status" value="1"/>
</dbReference>
<gene>
    <name evidence="7" type="ORF">DN412_03525</name>
</gene>
<feature type="domain" description="AMP-dependent synthetase/ligase" evidence="5">
    <location>
        <begin position="27"/>
        <end position="400"/>
    </location>
</feature>
<dbReference type="InterPro" id="IPR042099">
    <property type="entry name" value="ANL_N_sf"/>
</dbReference>
<dbReference type="InterPro" id="IPR025110">
    <property type="entry name" value="AMP-bd_C"/>
</dbReference>
<evidence type="ECO:0000256" key="4">
    <source>
        <dbReference type="ARBA" id="ARBA00023098"/>
    </source>
</evidence>
<dbReference type="AlphaFoldDB" id="A0A370P0N9"/>
<sequence>MLGLMQNYPLLISSLIDHAKRHHAEGEIVTRRSDGTLHSYTWRDVARRSHQLAHAIDAEGLSFSDRVATLAWNGYRHLELYAAVSSSGRVLHTINPRLPPDQIAWIANHAEDRILCFEASFLPLVKAIHSSCTTIRKYVMLCEPEQLPVDSGIPNLESYEAWIGGHAEQYEWPVFDESTASSMCYTSGTTGNPKGILYSHRSTMLHTYAMPLPDALGISALDVVLPVVPMFHVNAWGIPYVAMLTGCKLVLPGPAMDGKSIYELIEKEGVTRTAGVPTVWQMLLDHVQANRLNFSTLKMAVIGGAAASSSMVRAFHEKGVEARHAWGMTETSPTGTASSPKHTHARLPADAREAQRLKQGRVAFGFDMRTIGGDGNEAPWDGETQGELEVRGHWVVREYFKAEAGPLLHDGWFRTGDIATIDPDGYMQITDRSKDVIKSGGEWISSIEIENIAMAHPAVQMAACIGVPHPKWNERPILVVMKRAGHDVSREELLRFYVSKAAKWQVPDDVVFVDAIPLGATGKMLKTKVREMLVDYVLHTA</sequence>
<dbReference type="CDD" id="cd12119">
    <property type="entry name" value="ttLC_FACS_AlkK_like"/>
    <property type="match status" value="1"/>
</dbReference>
<keyword evidence="3" id="KW-0276">Fatty acid metabolism</keyword>
<comment type="caution">
    <text evidence="7">The sequence shown here is derived from an EMBL/GenBank/DDBJ whole genome shotgun (WGS) entry which is preliminary data.</text>
</comment>
<comment type="similarity">
    <text evidence="1">Belongs to the ATP-dependent AMP-binding enzyme family.</text>
</comment>
<dbReference type="InterPro" id="IPR020845">
    <property type="entry name" value="AMP-binding_CS"/>
</dbReference>
<evidence type="ECO:0000256" key="3">
    <source>
        <dbReference type="ARBA" id="ARBA00022832"/>
    </source>
</evidence>
<dbReference type="PANTHER" id="PTHR43859:SF4">
    <property type="entry name" value="BUTANOATE--COA LIGASE AAE1-RELATED"/>
    <property type="match status" value="1"/>
</dbReference>
<dbReference type="FunFam" id="3.30.300.30:FF:000008">
    <property type="entry name" value="2,3-dihydroxybenzoate-AMP ligase"/>
    <property type="match status" value="1"/>
</dbReference>
<dbReference type="Proteomes" id="UP000255165">
    <property type="component" value="Unassembled WGS sequence"/>
</dbReference>
<feature type="domain" description="AMP-binding enzyme C-terminal" evidence="6">
    <location>
        <begin position="448"/>
        <end position="523"/>
    </location>
</feature>
<evidence type="ECO:0000313" key="7">
    <source>
        <dbReference type="EMBL" id="RDK11446.1"/>
    </source>
</evidence>
<dbReference type="RefSeq" id="WP_115013260.1">
    <property type="nucleotide sequence ID" value="NZ_QKWJ01000003.1"/>
</dbReference>
<dbReference type="PANTHER" id="PTHR43859">
    <property type="entry name" value="ACYL-ACTIVATING ENZYME"/>
    <property type="match status" value="1"/>
</dbReference>
<dbReference type="Pfam" id="PF00501">
    <property type="entry name" value="AMP-binding"/>
    <property type="match status" value="1"/>
</dbReference>
<keyword evidence="2 7" id="KW-0436">Ligase</keyword>
<dbReference type="Pfam" id="PF13193">
    <property type="entry name" value="AMP-binding_C"/>
    <property type="match status" value="1"/>
</dbReference>
<evidence type="ECO:0000259" key="6">
    <source>
        <dbReference type="Pfam" id="PF13193"/>
    </source>
</evidence>
<dbReference type="GO" id="GO:0016874">
    <property type="term" value="F:ligase activity"/>
    <property type="evidence" value="ECO:0007669"/>
    <property type="project" value="UniProtKB-KW"/>
</dbReference>
<accession>A0A370P0N9</accession>
<protein>
    <submittedName>
        <fullName evidence="7">Long-chain fatty acid--CoA ligase</fullName>
    </submittedName>
</protein>
<evidence type="ECO:0000313" key="8">
    <source>
        <dbReference type="Proteomes" id="UP000255165"/>
    </source>
</evidence>
<organism evidence="7 8">
    <name type="scientific">Cupriavidus lacunae</name>
    <dbReference type="NCBI Taxonomy" id="2666307"/>
    <lineage>
        <taxon>Bacteria</taxon>
        <taxon>Pseudomonadati</taxon>
        <taxon>Pseudomonadota</taxon>
        <taxon>Betaproteobacteria</taxon>
        <taxon>Burkholderiales</taxon>
        <taxon>Burkholderiaceae</taxon>
        <taxon>Cupriavidus</taxon>
    </lineage>
</organism>
<name>A0A370P0N9_9BURK</name>